<dbReference type="STRING" id="29534.SAMN05444366_3337"/>
<dbReference type="EMBL" id="FRBY01000005">
    <property type="protein sequence ID" value="SHM51834.1"/>
    <property type="molecule type" value="Genomic_DNA"/>
</dbReference>
<protein>
    <submittedName>
        <fullName evidence="1">Uncharacterized protein</fullName>
    </submittedName>
</protein>
<reference evidence="2" key="1">
    <citation type="submission" date="2016-11" db="EMBL/GenBank/DDBJ databases">
        <authorList>
            <person name="Varghese N."/>
            <person name="Submissions S."/>
        </authorList>
    </citation>
    <scope>NUCLEOTIDE SEQUENCE [LARGE SCALE GENOMIC DNA]</scope>
    <source>
        <strain evidence="2">DSM 1811</strain>
    </source>
</reference>
<accession>A0A1M7JFP7</accession>
<evidence type="ECO:0000313" key="2">
    <source>
        <dbReference type="Proteomes" id="UP000184121"/>
    </source>
</evidence>
<gene>
    <name evidence="1" type="ORF">SAMN05444366_3337</name>
</gene>
<keyword evidence="2" id="KW-1185">Reference proteome</keyword>
<name>A0A1M7JFP7_9FLAO</name>
<proteinExistence type="predicted"/>
<sequence length="40" mass="5075">MENRKKKLKYFYMFDIYKRSNELLEAINWKSKRLNIFVTD</sequence>
<dbReference type="AlphaFoldDB" id="A0A1M7JFP7"/>
<dbReference type="Proteomes" id="UP000184121">
    <property type="component" value="Unassembled WGS sequence"/>
</dbReference>
<organism evidence="1 2">
    <name type="scientific">Flavobacterium saccharophilum</name>
    <dbReference type="NCBI Taxonomy" id="29534"/>
    <lineage>
        <taxon>Bacteria</taxon>
        <taxon>Pseudomonadati</taxon>
        <taxon>Bacteroidota</taxon>
        <taxon>Flavobacteriia</taxon>
        <taxon>Flavobacteriales</taxon>
        <taxon>Flavobacteriaceae</taxon>
        <taxon>Flavobacterium</taxon>
    </lineage>
</organism>
<evidence type="ECO:0000313" key="1">
    <source>
        <dbReference type="EMBL" id="SHM51834.1"/>
    </source>
</evidence>